<proteinExistence type="predicted"/>
<keyword evidence="2" id="KW-0732">Signal</keyword>
<accession>A0ABR1EW29</accession>
<feature type="domain" description="ShKT" evidence="3">
    <location>
        <begin position="460"/>
        <end position="496"/>
    </location>
</feature>
<evidence type="ECO:0000256" key="1">
    <source>
        <dbReference type="PROSITE-ProRule" id="PRU01005"/>
    </source>
</evidence>
<sequence length="565" mass="63672">MKFFSTTSSLFFLSSILHIAQNEEDKYLITLVYRFVFANEAICGDPFIDPDWLPAAEQCFVNCDPTVHMCMIHTRTNVQKCRLFSRECQAAIRKHLGWSSTVVSVYRPAEITTTMPAFITAQQEPNADRSAVEAAENIERDLMGLGNPSPLPSSEGLSSKEASVSVEVITPPSNTNTQDWIGTPPLEENGYSSDEAQSFVTEAAQNGYDGASEPATEYDGGGLNHNNIESVPEEQETNVPQEEIDYAPVTITPKKLKMKIIPPNRELPSPPGFPPFYLKTRSPPPFAVIPPTQPEPELVPKYINFLELPDDNDITVPITSSNSPKPPGFRPLFSEELNFETDTKPEVKIRKKLYEDSEASTWDHRTLIHTLQPFPPVFKGVSSGERLEIPHASIFPPENEENSIGARFEVLPPYQPLRHAIKVGTFDRSLISLPEQRRIHHYTNPNSRHKIIAEVQPEKARDHSSRCCEWSLNGLCDSHWQRIRHICPKSCGTLLCEDIEGIKSCTRVVDVDVEDCFQAARLTRYFGLKNAETDEEKRIIIDGIIQQKLGRLGTKRKAQKKRRKH</sequence>
<evidence type="ECO:0000313" key="5">
    <source>
        <dbReference type="Proteomes" id="UP001303046"/>
    </source>
</evidence>
<evidence type="ECO:0000256" key="2">
    <source>
        <dbReference type="SAM" id="SignalP"/>
    </source>
</evidence>
<comment type="caution">
    <text evidence="1">Lacks conserved residue(s) required for the propagation of feature annotation.</text>
</comment>
<feature type="signal peptide" evidence="2">
    <location>
        <begin position="1"/>
        <end position="22"/>
    </location>
</feature>
<feature type="chain" id="PRO_5046460284" description="ShKT domain-containing protein" evidence="2">
    <location>
        <begin position="23"/>
        <end position="565"/>
    </location>
</feature>
<dbReference type="PROSITE" id="PS51670">
    <property type="entry name" value="SHKT"/>
    <property type="match status" value="1"/>
</dbReference>
<gene>
    <name evidence="4" type="primary">Necator_chrX.g26409</name>
    <name evidence="4" type="ORF">RB195_026242</name>
</gene>
<name>A0ABR1EW29_NECAM</name>
<evidence type="ECO:0000259" key="3">
    <source>
        <dbReference type="PROSITE" id="PS51670"/>
    </source>
</evidence>
<comment type="caution">
    <text evidence="4">The sequence shown here is derived from an EMBL/GenBank/DDBJ whole genome shotgun (WGS) entry which is preliminary data.</text>
</comment>
<dbReference type="Proteomes" id="UP001303046">
    <property type="component" value="Unassembled WGS sequence"/>
</dbReference>
<reference evidence="4 5" key="1">
    <citation type="submission" date="2023-08" db="EMBL/GenBank/DDBJ databases">
        <title>A Necator americanus chromosomal reference genome.</title>
        <authorList>
            <person name="Ilik V."/>
            <person name="Petrzelkova K.J."/>
            <person name="Pardy F."/>
            <person name="Fuh T."/>
            <person name="Niatou-Singa F.S."/>
            <person name="Gouil Q."/>
            <person name="Baker L."/>
            <person name="Ritchie M.E."/>
            <person name="Jex A.R."/>
            <person name="Gazzola D."/>
            <person name="Li H."/>
            <person name="Toshio Fujiwara R."/>
            <person name="Zhan B."/>
            <person name="Aroian R.V."/>
            <person name="Pafco B."/>
            <person name="Schwarz E.M."/>
        </authorList>
    </citation>
    <scope>NUCLEOTIDE SEQUENCE [LARGE SCALE GENOMIC DNA]</scope>
    <source>
        <strain evidence="4 5">Aroian</strain>
        <tissue evidence="4">Whole animal</tissue>
    </source>
</reference>
<organism evidence="4 5">
    <name type="scientific">Necator americanus</name>
    <name type="common">Human hookworm</name>
    <dbReference type="NCBI Taxonomy" id="51031"/>
    <lineage>
        <taxon>Eukaryota</taxon>
        <taxon>Metazoa</taxon>
        <taxon>Ecdysozoa</taxon>
        <taxon>Nematoda</taxon>
        <taxon>Chromadorea</taxon>
        <taxon>Rhabditida</taxon>
        <taxon>Rhabditina</taxon>
        <taxon>Rhabditomorpha</taxon>
        <taxon>Strongyloidea</taxon>
        <taxon>Ancylostomatidae</taxon>
        <taxon>Bunostominae</taxon>
        <taxon>Necator</taxon>
    </lineage>
</organism>
<dbReference type="InterPro" id="IPR003582">
    <property type="entry name" value="ShKT_dom"/>
</dbReference>
<evidence type="ECO:0000313" key="4">
    <source>
        <dbReference type="EMBL" id="KAK6766847.1"/>
    </source>
</evidence>
<dbReference type="EMBL" id="JAVFWL010000006">
    <property type="protein sequence ID" value="KAK6766847.1"/>
    <property type="molecule type" value="Genomic_DNA"/>
</dbReference>
<keyword evidence="5" id="KW-1185">Reference proteome</keyword>
<protein>
    <recommendedName>
        <fullName evidence="3">ShKT domain-containing protein</fullName>
    </recommendedName>
</protein>